<dbReference type="GO" id="GO:0070569">
    <property type="term" value="F:uridylyltransferase activity"/>
    <property type="evidence" value="ECO:0007669"/>
    <property type="project" value="InterPro"/>
</dbReference>
<dbReference type="InterPro" id="IPR002618">
    <property type="entry name" value="UDPGP_fam"/>
</dbReference>
<dbReference type="InterPro" id="IPR029044">
    <property type="entry name" value="Nucleotide-diphossugar_trans"/>
</dbReference>
<dbReference type="AlphaFoldDB" id="A0A8J6LSV7"/>
<reference evidence="3" key="1">
    <citation type="submission" date="2020-06" db="EMBL/GenBank/DDBJ databases">
        <title>Novel chitinolytic bacterium.</title>
        <authorList>
            <person name="Ungkulpasvich U."/>
            <person name="Kosugi A."/>
            <person name="Uke A."/>
        </authorList>
    </citation>
    <scope>NUCLEOTIDE SEQUENCE</scope>
    <source>
        <strain evidence="3">UUS1-1</strain>
    </source>
</reference>
<gene>
    <name evidence="3" type="ORF">G5B42_08345</name>
</gene>
<evidence type="ECO:0000313" key="4">
    <source>
        <dbReference type="Proteomes" id="UP000657177"/>
    </source>
</evidence>
<evidence type="ECO:0000256" key="2">
    <source>
        <dbReference type="ARBA" id="ARBA00022695"/>
    </source>
</evidence>
<dbReference type="Gene3D" id="3.90.550.10">
    <property type="entry name" value="Spore Coat Polysaccharide Biosynthesis Protein SpsA, Chain A"/>
    <property type="match status" value="1"/>
</dbReference>
<keyword evidence="2 3" id="KW-0548">Nucleotidyltransferase</keyword>
<sequence length="555" mass="61622">MSTNYIKSLVRKISQQERNDGMGIFGERPDNYGFPPPLAAAMRSKGIDLELTKDILTRYNAGEFDRFQPVRAMGFPRIDGKRIIDLTAPLTVAVDLPAAEARFRRWGLELDLAAYCRVEGETGLFDQDGLSRLGILLYPYVGYGVLNGGSASSYFDNKKNVALSPELYEICAEKFTFLAELGRNKAKALVPAYINEDGTPGATFIELKMRALLLEILRYQLYTGTKEKKILPLFQMASIYNYLELEKAYDSFGDSPYLRDLMTETGVAINKDVLTGVQPMLAAYTHSSFGRPKEVFSTAYGKPNNPLPMPGGHGQNFQILSHCYRELFARGIRMVYLGNVDNLGFTVNPVAVALLALQGKTGGFEFAFRTVVDTKGGVLVIDQDGRLNCVDLGVAISQEEVLAAEKRGAQILFNCATGLFDLEYLVAHLEEISKNLPVRFSDQDKDAGRYSQAEQVTWEIIGMLDDFYIFGIDKYDRFLAAKIALETLLASGVGLHDPRFPQAVNPAQDLKMTATKLHAGLQRKLMTVYGLKKVAGRWTPKTVPELKMEIAAANR</sequence>
<dbReference type="SUPFAM" id="SSF53448">
    <property type="entry name" value="Nucleotide-diphospho-sugar transferases"/>
    <property type="match status" value="1"/>
</dbReference>
<comment type="caution">
    <text evidence="3">The sequence shown here is derived from an EMBL/GenBank/DDBJ whole genome shotgun (WGS) entry which is preliminary data.</text>
</comment>
<accession>A0A8J6LSV7</accession>
<protein>
    <submittedName>
        <fullName evidence="3">UTP--glucose-1-phosphate uridylyltransferase</fullName>
    </submittedName>
</protein>
<proteinExistence type="predicted"/>
<evidence type="ECO:0000256" key="1">
    <source>
        <dbReference type="ARBA" id="ARBA00022679"/>
    </source>
</evidence>
<dbReference type="EMBL" id="JAAKDE010000016">
    <property type="protein sequence ID" value="MBA2133547.1"/>
    <property type="molecule type" value="Genomic_DNA"/>
</dbReference>
<keyword evidence="4" id="KW-1185">Reference proteome</keyword>
<name>A0A8J6LSV7_9FIRM</name>
<organism evidence="3 4">
    <name type="scientific">Capillibacterium thermochitinicola</name>
    <dbReference type="NCBI Taxonomy" id="2699427"/>
    <lineage>
        <taxon>Bacteria</taxon>
        <taxon>Bacillati</taxon>
        <taxon>Bacillota</taxon>
        <taxon>Capillibacterium</taxon>
    </lineage>
</organism>
<dbReference type="Proteomes" id="UP000657177">
    <property type="component" value="Unassembled WGS sequence"/>
</dbReference>
<dbReference type="Pfam" id="PF01704">
    <property type="entry name" value="UDPGP"/>
    <property type="match status" value="1"/>
</dbReference>
<evidence type="ECO:0000313" key="3">
    <source>
        <dbReference type="EMBL" id="MBA2133547.1"/>
    </source>
</evidence>
<keyword evidence="1" id="KW-0808">Transferase</keyword>